<protein>
    <submittedName>
        <fullName evidence="3">Uncharacterized protein</fullName>
    </submittedName>
</protein>
<proteinExistence type="predicted"/>
<reference evidence="3 4" key="1">
    <citation type="submission" date="2015-12" db="EMBL/GenBank/DDBJ databases">
        <title>Draft genome sequence of Moniliophthora roreri, the causal agent of frosty pod rot of cacao.</title>
        <authorList>
            <person name="Aime M.C."/>
            <person name="Diaz-Valderrama J.R."/>
            <person name="Kijpornyongpan T."/>
            <person name="Phillips-Mora W."/>
        </authorList>
    </citation>
    <scope>NUCLEOTIDE SEQUENCE [LARGE SCALE GENOMIC DNA]</scope>
    <source>
        <strain evidence="3 4">MCA 2952</strain>
    </source>
</reference>
<evidence type="ECO:0000256" key="2">
    <source>
        <dbReference type="SAM" id="MobiDB-lite"/>
    </source>
</evidence>
<organism evidence="3 4">
    <name type="scientific">Moniliophthora roreri</name>
    <name type="common">Frosty pod rot fungus</name>
    <name type="synonym">Monilia roreri</name>
    <dbReference type="NCBI Taxonomy" id="221103"/>
    <lineage>
        <taxon>Eukaryota</taxon>
        <taxon>Fungi</taxon>
        <taxon>Dikarya</taxon>
        <taxon>Basidiomycota</taxon>
        <taxon>Agaricomycotina</taxon>
        <taxon>Agaricomycetes</taxon>
        <taxon>Agaricomycetidae</taxon>
        <taxon>Agaricales</taxon>
        <taxon>Marasmiineae</taxon>
        <taxon>Marasmiaceae</taxon>
        <taxon>Moniliophthora</taxon>
    </lineage>
</organism>
<evidence type="ECO:0000313" key="3">
    <source>
        <dbReference type="EMBL" id="KTB31155.1"/>
    </source>
</evidence>
<accession>A0A0W0F488</accession>
<feature type="region of interest" description="Disordered" evidence="2">
    <location>
        <begin position="1"/>
        <end position="23"/>
    </location>
</feature>
<feature type="compositionally biased region" description="Basic and acidic residues" evidence="2">
    <location>
        <begin position="1"/>
        <end position="10"/>
    </location>
</feature>
<dbReference type="EMBL" id="LATX01002349">
    <property type="protein sequence ID" value="KTB31155.1"/>
    <property type="molecule type" value="Genomic_DNA"/>
</dbReference>
<evidence type="ECO:0000313" key="4">
    <source>
        <dbReference type="Proteomes" id="UP000054988"/>
    </source>
</evidence>
<keyword evidence="1" id="KW-0175">Coiled coil</keyword>
<evidence type="ECO:0000256" key="1">
    <source>
        <dbReference type="SAM" id="Coils"/>
    </source>
</evidence>
<comment type="caution">
    <text evidence="3">The sequence shown here is derived from an EMBL/GenBank/DDBJ whole genome shotgun (WGS) entry which is preliminary data.</text>
</comment>
<dbReference type="Proteomes" id="UP000054988">
    <property type="component" value="Unassembled WGS sequence"/>
</dbReference>
<sequence length="165" mass="19237">MPHMDKDERPFIAMQSIQSTSPPGTDFLINDKVLEEYLEAVSNAKKKIRVIAWELEKNKLNRGELEIADLEDARDKQTQQRRLARRRRKAAIQEEFEDVEDRLNETASQIVDVMSQMKNTVEEIKAWMARVEAWREREEGQSPSDVEKGEARVVEIVDKPEDIPM</sequence>
<feature type="coiled-coil region" evidence="1">
    <location>
        <begin position="60"/>
        <end position="137"/>
    </location>
</feature>
<dbReference type="AlphaFoldDB" id="A0A0W0F488"/>
<gene>
    <name evidence="3" type="ORF">WG66_16273</name>
</gene>
<name>A0A0W0F488_MONRR</name>